<name>A0A8D0BJ50_SALMN</name>
<keyword evidence="2" id="KW-1015">Disulfide bond</keyword>
<reference evidence="5" key="1">
    <citation type="submission" date="2025-08" db="UniProtKB">
        <authorList>
            <consortium name="Ensembl"/>
        </authorList>
    </citation>
    <scope>IDENTIFICATION</scope>
</reference>
<evidence type="ECO:0000256" key="3">
    <source>
        <dbReference type="PROSITE-ProRule" id="PRU00059"/>
    </source>
</evidence>
<dbReference type="PROSITE" id="PS01180">
    <property type="entry name" value="CUB"/>
    <property type="match status" value="1"/>
</dbReference>
<keyword evidence="1" id="KW-0677">Repeat</keyword>
<evidence type="ECO:0000259" key="4">
    <source>
        <dbReference type="PROSITE" id="PS01180"/>
    </source>
</evidence>
<dbReference type="OMA" id="CGGHYTD"/>
<comment type="caution">
    <text evidence="3">Lacks conserved residue(s) required for the propagation of feature annotation.</text>
</comment>
<feature type="domain" description="CUB" evidence="4">
    <location>
        <begin position="15"/>
        <end position="122"/>
    </location>
</feature>
<evidence type="ECO:0000313" key="6">
    <source>
        <dbReference type="Proteomes" id="UP000694421"/>
    </source>
</evidence>
<dbReference type="SMART" id="SM00042">
    <property type="entry name" value="CUB"/>
    <property type="match status" value="1"/>
</dbReference>
<dbReference type="GeneTree" id="ENSGT01030000235500"/>
<dbReference type="Gene3D" id="2.60.120.290">
    <property type="entry name" value="Spermadhesin, CUB domain"/>
    <property type="match status" value="1"/>
</dbReference>
<dbReference type="InterPro" id="IPR000859">
    <property type="entry name" value="CUB_dom"/>
</dbReference>
<dbReference type="SUPFAM" id="SSF49854">
    <property type="entry name" value="Spermadhesin, CUB domain"/>
    <property type="match status" value="1"/>
</dbReference>
<protein>
    <recommendedName>
        <fullName evidence="4">CUB domain-containing protein</fullName>
    </recommendedName>
</protein>
<sequence length="153" mass="17653">EWNRVPFGALWIPGCGGILSLPSGYIYSPYYYGDGKHVECVWKIETAIHEHIVLDFYTVNRRMNCRTDYIVIYDGDLYSRQLGRVCSFPFQSYTSTSNIMTIVLQRQSYDSGDSFSAYYYSIAQGNRFLQINTLVHIGNFCTTHLRVQYGGCF</sequence>
<dbReference type="Proteomes" id="UP000694421">
    <property type="component" value="Unplaced"/>
</dbReference>
<organism evidence="5 6">
    <name type="scientific">Salvator merianae</name>
    <name type="common">Argentine black and white tegu</name>
    <name type="synonym">Tupinambis merianae</name>
    <dbReference type="NCBI Taxonomy" id="96440"/>
    <lineage>
        <taxon>Eukaryota</taxon>
        <taxon>Metazoa</taxon>
        <taxon>Chordata</taxon>
        <taxon>Craniata</taxon>
        <taxon>Vertebrata</taxon>
        <taxon>Euteleostomi</taxon>
        <taxon>Lepidosauria</taxon>
        <taxon>Squamata</taxon>
        <taxon>Bifurcata</taxon>
        <taxon>Unidentata</taxon>
        <taxon>Episquamata</taxon>
        <taxon>Laterata</taxon>
        <taxon>Teiioidea</taxon>
        <taxon>Teiidae</taxon>
        <taxon>Salvator</taxon>
    </lineage>
</organism>
<proteinExistence type="predicted"/>
<accession>A0A8D0BJ50</accession>
<evidence type="ECO:0000256" key="2">
    <source>
        <dbReference type="ARBA" id="ARBA00023157"/>
    </source>
</evidence>
<keyword evidence="6" id="KW-1185">Reference proteome</keyword>
<dbReference type="Pfam" id="PF00431">
    <property type="entry name" value="CUB"/>
    <property type="match status" value="1"/>
</dbReference>
<dbReference type="PANTHER" id="PTHR24251">
    <property type="entry name" value="OVOCHYMASE-RELATED"/>
    <property type="match status" value="1"/>
</dbReference>
<dbReference type="InterPro" id="IPR035914">
    <property type="entry name" value="Sperma_CUB_dom_sf"/>
</dbReference>
<dbReference type="CDD" id="cd00041">
    <property type="entry name" value="CUB"/>
    <property type="match status" value="1"/>
</dbReference>
<dbReference type="AlphaFoldDB" id="A0A8D0BJ50"/>
<evidence type="ECO:0000313" key="5">
    <source>
        <dbReference type="Ensembl" id="ENSSMRP00000006860.1"/>
    </source>
</evidence>
<evidence type="ECO:0000256" key="1">
    <source>
        <dbReference type="ARBA" id="ARBA00022737"/>
    </source>
</evidence>
<dbReference type="Ensembl" id="ENSSMRT00000008044.1">
    <property type="protein sequence ID" value="ENSSMRP00000006860.1"/>
    <property type="gene ID" value="ENSSMRG00000005559.1"/>
</dbReference>
<reference evidence="5" key="2">
    <citation type="submission" date="2025-09" db="UniProtKB">
        <authorList>
            <consortium name="Ensembl"/>
        </authorList>
    </citation>
    <scope>IDENTIFICATION</scope>
</reference>